<proteinExistence type="predicted"/>
<accession>A0A1M7YYE6</accession>
<dbReference type="InterPro" id="IPR018490">
    <property type="entry name" value="cNMP-bd_dom_sf"/>
</dbReference>
<gene>
    <name evidence="2" type="ORF">VQ7734_03266</name>
</gene>
<dbReference type="OrthoDB" id="6881322at2"/>
<name>A0A1M7YYE6_9VIBR</name>
<evidence type="ECO:0000313" key="3">
    <source>
        <dbReference type="Proteomes" id="UP000184600"/>
    </source>
</evidence>
<protein>
    <recommendedName>
        <fullName evidence="1">Cyclic nucleotide-binding domain-containing protein</fullName>
    </recommendedName>
</protein>
<evidence type="ECO:0000259" key="1">
    <source>
        <dbReference type="PROSITE" id="PS50042"/>
    </source>
</evidence>
<keyword evidence="3" id="KW-1185">Reference proteome</keyword>
<evidence type="ECO:0000313" key="2">
    <source>
        <dbReference type="EMBL" id="SHO57496.1"/>
    </source>
</evidence>
<dbReference type="EMBL" id="FRFG01000041">
    <property type="protein sequence ID" value="SHO57496.1"/>
    <property type="molecule type" value="Genomic_DNA"/>
</dbReference>
<sequence length="106" mass="12164">MHWFFSERSPFNGISEEAADFLLMNGDWLVPEQGQMLYHAGDFVDGYYIMIEGKVHLQRKTDNEVKHLMGPPAGRLAGKGGYDPDEPNTIVLIWSVFLMMILLYRV</sequence>
<dbReference type="Gene3D" id="2.60.120.10">
    <property type="entry name" value="Jelly Rolls"/>
    <property type="match status" value="1"/>
</dbReference>
<dbReference type="Proteomes" id="UP000184600">
    <property type="component" value="Unassembled WGS sequence"/>
</dbReference>
<feature type="domain" description="Cyclic nucleotide-binding" evidence="1">
    <location>
        <begin position="32"/>
        <end position="106"/>
    </location>
</feature>
<dbReference type="AlphaFoldDB" id="A0A1M7YYE6"/>
<reference evidence="3" key="1">
    <citation type="submission" date="2016-12" db="EMBL/GenBank/DDBJ databases">
        <authorList>
            <person name="Rodrigo-Torres L."/>
            <person name="Arahal R.D."/>
            <person name="Lucena T."/>
        </authorList>
    </citation>
    <scope>NUCLEOTIDE SEQUENCE [LARGE SCALE GENOMIC DNA]</scope>
</reference>
<dbReference type="PROSITE" id="PS50042">
    <property type="entry name" value="CNMP_BINDING_3"/>
    <property type="match status" value="1"/>
</dbReference>
<organism evidence="2 3">
    <name type="scientific">Vibrio quintilis</name>
    <dbReference type="NCBI Taxonomy" id="1117707"/>
    <lineage>
        <taxon>Bacteria</taxon>
        <taxon>Pseudomonadati</taxon>
        <taxon>Pseudomonadota</taxon>
        <taxon>Gammaproteobacteria</taxon>
        <taxon>Vibrionales</taxon>
        <taxon>Vibrionaceae</taxon>
        <taxon>Vibrio</taxon>
    </lineage>
</organism>
<dbReference type="RefSeq" id="WP_073584489.1">
    <property type="nucleotide sequence ID" value="NZ_AP024897.1"/>
</dbReference>
<dbReference type="InterPro" id="IPR000595">
    <property type="entry name" value="cNMP-bd_dom"/>
</dbReference>
<dbReference type="InterPro" id="IPR014710">
    <property type="entry name" value="RmlC-like_jellyroll"/>
</dbReference>
<dbReference type="SUPFAM" id="SSF51206">
    <property type="entry name" value="cAMP-binding domain-like"/>
    <property type="match status" value="1"/>
</dbReference>